<feature type="domain" description="Pyrroline-5-carboxylate reductase catalytic N-terminal" evidence="2">
    <location>
        <begin position="13"/>
        <end position="101"/>
    </location>
</feature>
<dbReference type="EMBL" id="CP159289">
    <property type="protein sequence ID" value="XCH27895.1"/>
    <property type="molecule type" value="Genomic_DNA"/>
</dbReference>
<keyword evidence="1" id="KW-0560">Oxidoreductase</keyword>
<evidence type="ECO:0000259" key="2">
    <source>
        <dbReference type="Pfam" id="PF03807"/>
    </source>
</evidence>
<gene>
    <name evidence="3" type="ORF">ABV298_03310</name>
</gene>
<dbReference type="RefSeq" id="WP_353723133.1">
    <property type="nucleotide sequence ID" value="NZ_CP159289.1"/>
</dbReference>
<dbReference type="PANTHER" id="PTHR14239">
    <property type="entry name" value="DUDULIN-RELATED"/>
    <property type="match status" value="1"/>
</dbReference>
<dbReference type="SUPFAM" id="SSF51735">
    <property type="entry name" value="NAD(P)-binding Rossmann-fold domains"/>
    <property type="match status" value="1"/>
</dbReference>
<name>A0AAU8FVH4_9BACT</name>
<evidence type="ECO:0000256" key="1">
    <source>
        <dbReference type="ARBA" id="ARBA00023002"/>
    </source>
</evidence>
<dbReference type="InterPro" id="IPR036291">
    <property type="entry name" value="NAD(P)-bd_dom_sf"/>
</dbReference>
<dbReference type="InterPro" id="IPR051267">
    <property type="entry name" value="STEAP_metalloreductase"/>
</dbReference>
<protein>
    <submittedName>
        <fullName evidence="3">NADPH-dependent F420 reductase</fullName>
    </submittedName>
</protein>
<sequence length="208" mass="21808">MRLSKSDSMKKTFGIIGAGNIGQTVARHLLNAGHAVILANNSGGDSLKKITQSLGAGATAGTVQQAAQADIVLLSLPWSQVPTLKQVTDWEGKTVIDATNHFISYAPDFKVEDLGSKASSEVVASLLPGAKIVKAFNTIFYKTLAEDPRVMGGNRVLFVSGNDPISKNEVIDVIASLGFAPIDLGSLSEGSKLQQAKGALATLNLVKY</sequence>
<organism evidence="3">
    <name type="scientific">Dyadobacter sp. 676</name>
    <dbReference type="NCBI Taxonomy" id="3088362"/>
    <lineage>
        <taxon>Bacteria</taxon>
        <taxon>Pseudomonadati</taxon>
        <taxon>Bacteroidota</taxon>
        <taxon>Cytophagia</taxon>
        <taxon>Cytophagales</taxon>
        <taxon>Spirosomataceae</taxon>
        <taxon>Dyadobacter</taxon>
    </lineage>
</organism>
<dbReference type="Pfam" id="PF03807">
    <property type="entry name" value="F420_oxidored"/>
    <property type="match status" value="1"/>
</dbReference>
<dbReference type="InterPro" id="IPR028939">
    <property type="entry name" value="P5C_Rdtase_cat_N"/>
</dbReference>
<dbReference type="Gene3D" id="3.40.50.720">
    <property type="entry name" value="NAD(P)-binding Rossmann-like Domain"/>
    <property type="match status" value="1"/>
</dbReference>
<reference evidence="3" key="1">
    <citation type="submission" date="2024-06" db="EMBL/GenBank/DDBJ databases">
        <title>Sequencing and assembly of the genome of Dyadobacter sp. strain 676, a symbiont of Cyamopsis tetragonoloba.</title>
        <authorList>
            <person name="Guro P."/>
            <person name="Sazanova A."/>
            <person name="Kuznetsova I."/>
            <person name="Belimov A."/>
            <person name="Safronova V."/>
        </authorList>
    </citation>
    <scope>NUCLEOTIDE SEQUENCE</scope>
    <source>
        <strain evidence="3">676</strain>
    </source>
</reference>
<accession>A0AAU8FVH4</accession>
<dbReference type="AlphaFoldDB" id="A0AAU8FVH4"/>
<evidence type="ECO:0000313" key="3">
    <source>
        <dbReference type="EMBL" id="XCH27895.1"/>
    </source>
</evidence>
<proteinExistence type="predicted"/>
<dbReference type="GO" id="GO:0016491">
    <property type="term" value="F:oxidoreductase activity"/>
    <property type="evidence" value="ECO:0007669"/>
    <property type="project" value="UniProtKB-KW"/>
</dbReference>